<organism evidence="2 3">
    <name type="scientific">Aspergillus minisclerotigenes</name>
    <dbReference type="NCBI Taxonomy" id="656917"/>
    <lineage>
        <taxon>Eukaryota</taxon>
        <taxon>Fungi</taxon>
        <taxon>Dikarya</taxon>
        <taxon>Ascomycota</taxon>
        <taxon>Pezizomycotina</taxon>
        <taxon>Eurotiomycetes</taxon>
        <taxon>Eurotiomycetidae</taxon>
        <taxon>Eurotiales</taxon>
        <taxon>Aspergillaceae</taxon>
        <taxon>Aspergillus</taxon>
        <taxon>Aspergillus subgen. Circumdati</taxon>
    </lineage>
</organism>
<evidence type="ECO:0000256" key="1">
    <source>
        <dbReference type="SAM" id="SignalP"/>
    </source>
</evidence>
<sequence length="55" mass="5975">MRLFSLLTASTLALFVSPSFANSPLGTVIIKTSNSESAHFVHPYQCVTVYPETSL</sequence>
<evidence type="ECO:0000313" key="2">
    <source>
        <dbReference type="EMBL" id="KAB8273060.1"/>
    </source>
</evidence>
<feature type="chain" id="PRO_5024949034" evidence="1">
    <location>
        <begin position="22"/>
        <end position="55"/>
    </location>
</feature>
<keyword evidence="3" id="KW-1185">Reference proteome</keyword>
<evidence type="ECO:0000313" key="3">
    <source>
        <dbReference type="Proteomes" id="UP000326289"/>
    </source>
</evidence>
<reference evidence="2 3" key="1">
    <citation type="submission" date="2019-04" db="EMBL/GenBank/DDBJ databases">
        <title>Fungal friends and foes A comparative genomics study of 23 Aspergillus species from section Flavi.</title>
        <authorList>
            <consortium name="DOE Joint Genome Institute"/>
            <person name="Kjaerbolling I."/>
            <person name="Vesth T.C."/>
            <person name="Frisvad J.C."/>
            <person name="Nybo J.L."/>
            <person name="Theobald S."/>
            <person name="Kildgaard S."/>
            <person name="Petersen T.I."/>
            <person name="Kuo A."/>
            <person name="Sato A."/>
            <person name="Lyhne E.K."/>
            <person name="Kogle M.E."/>
            <person name="Wiebenga A."/>
            <person name="Kun R.S."/>
            <person name="Lubbers R.J."/>
            <person name="Makela M.R."/>
            <person name="Barry K."/>
            <person name="Chovatia M."/>
            <person name="Clum A."/>
            <person name="Daum C."/>
            <person name="Haridas S."/>
            <person name="He G."/>
            <person name="LaButti K."/>
            <person name="Lipzen A."/>
            <person name="Mondo S."/>
            <person name="Pangilinan J."/>
            <person name="Riley R."/>
            <person name="Salamov A."/>
            <person name="Simmons B.A."/>
            <person name="Magnuson J.K."/>
            <person name="Henrissat B."/>
            <person name="Mortensen U.H."/>
            <person name="Larsen T.O."/>
            <person name="De vries R.P."/>
            <person name="Grigoriev I.V."/>
            <person name="Machida M."/>
            <person name="Baker S.E."/>
            <person name="Andersen M.R."/>
        </authorList>
    </citation>
    <scope>NUCLEOTIDE SEQUENCE [LARGE SCALE GENOMIC DNA]</scope>
    <source>
        <strain evidence="2 3">CBS 117635</strain>
    </source>
</reference>
<feature type="signal peptide" evidence="1">
    <location>
        <begin position="1"/>
        <end position="21"/>
    </location>
</feature>
<keyword evidence="1" id="KW-0732">Signal</keyword>
<dbReference type="Proteomes" id="UP000326289">
    <property type="component" value="Unassembled WGS sequence"/>
</dbReference>
<protein>
    <submittedName>
        <fullName evidence="2">Uncharacterized protein</fullName>
    </submittedName>
</protein>
<name>A0A5N6J481_9EURO</name>
<gene>
    <name evidence="2" type="ORF">BDV30DRAFT_238932</name>
</gene>
<dbReference type="EMBL" id="ML732799">
    <property type="protein sequence ID" value="KAB8273060.1"/>
    <property type="molecule type" value="Genomic_DNA"/>
</dbReference>
<accession>A0A5N6J481</accession>
<dbReference type="AlphaFoldDB" id="A0A5N6J481"/>
<proteinExistence type="predicted"/>